<dbReference type="EMBL" id="WHNY01000005">
    <property type="protein sequence ID" value="NOU62702.1"/>
    <property type="molecule type" value="Genomic_DNA"/>
</dbReference>
<dbReference type="Pfam" id="PF25275">
    <property type="entry name" value="Golvesin_C"/>
    <property type="match status" value="2"/>
</dbReference>
<dbReference type="SUPFAM" id="SSF51126">
    <property type="entry name" value="Pectin lyase-like"/>
    <property type="match status" value="1"/>
</dbReference>
<dbReference type="InterPro" id="IPR033803">
    <property type="entry name" value="CBD-like_Golvesin-Xly"/>
</dbReference>
<gene>
    <name evidence="3" type="ORF">GC096_01410</name>
</gene>
<dbReference type="InterPro" id="IPR006626">
    <property type="entry name" value="PbH1"/>
</dbReference>
<feature type="signal peptide" evidence="1">
    <location>
        <begin position="1"/>
        <end position="30"/>
    </location>
</feature>
<proteinExistence type="predicted"/>
<feature type="domain" description="Golvesin/Xly CBD-like" evidence="2">
    <location>
        <begin position="33"/>
        <end position="157"/>
    </location>
</feature>
<dbReference type="InterPro" id="IPR011050">
    <property type="entry name" value="Pectin_lyase_fold/virulence"/>
</dbReference>
<keyword evidence="4" id="KW-1185">Reference proteome</keyword>
<accession>A0ABX1X351</accession>
<feature type="chain" id="PRO_5047465589" description="Golvesin/Xly CBD-like domain-containing protein" evidence="1">
    <location>
        <begin position="31"/>
        <end position="779"/>
    </location>
</feature>
<organism evidence="3 4">
    <name type="scientific">Paenibacillus plantarum</name>
    <dbReference type="NCBI Taxonomy" id="2654975"/>
    <lineage>
        <taxon>Bacteria</taxon>
        <taxon>Bacillati</taxon>
        <taxon>Bacillota</taxon>
        <taxon>Bacilli</taxon>
        <taxon>Bacillales</taxon>
        <taxon>Paenibacillaceae</taxon>
        <taxon>Paenibacillus</taxon>
    </lineage>
</organism>
<dbReference type="SMART" id="SM00710">
    <property type="entry name" value="PbH1"/>
    <property type="match status" value="5"/>
</dbReference>
<evidence type="ECO:0000259" key="2">
    <source>
        <dbReference type="Pfam" id="PF25275"/>
    </source>
</evidence>
<dbReference type="Gene3D" id="2.60.120.260">
    <property type="entry name" value="Galactose-binding domain-like"/>
    <property type="match status" value="1"/>
</dbReference>
<dbReference type="Proteomes" id="UP000653578">
    <property type="component" value="Unassembled WGS sequence"/>
</dbReference>
<reference evidence="3 4" key="1">
    <citation type="submission" date="2019-10" db="EMBL/GenBank/DDBJ databases">
        <title>Description of Paenibacillus humi sp. nov.</title>
        <authorList>
            <person name="Carlier A."/>
            <person name="Qi S."/>
        </authorList>
    </citation>
    <scope>NUCLEOTIDE SEQUENCE [LARGE SCALE GENOMIC DNA]</scope>
    <source>
        <strain evidence="3 4">LMG 31461</strain>
    </source>
</reference>
<protein>
    <recommendedName>
        <fullName evidence="2">Golvesin/Xly CBD-like domain-containing protein</fullName>
    </recommendedName>
</protein>
<dbReference type="InterPro" id="IPR012334">
    <property type="entry name" value="Pectin_lyas_fold"/>
</dbReference>
<evidence type="ECO:0000313" key="3">
    <source>
        <dbReference type="EMBL" id="NOU62702.1"/>
    </source>
</evidence>
<sequence>MYVMGKFKKIVFQCLMFTCLFFSLAAVSFAAEIIIDNGDPGYTEIGTWNNSSVTGYNGSSTRYSNVSNSKAQWSPTILEAGDYKVFIYKVTNSTGDNDVDINVVYDGGTISTEQDWTTGSSGWVSLGTYPFAAGTSGYVQITKESTSYTRADAVKFVYVPVVNYAPVGTYYVDSINGNDANSGTSESSAWKTLDKVNVYTYQPSTTILLKSGSYWTGQLKPLGSGSAGNPIIINKYGTGNKPIVDGNGITNAGAVQLYNQQYWEINNLEVMNDAPAAATRFGIYIQLEDYGTANHIYVKDCYVHNVKGDNSNPHKGVGIFYFVTSADSSKFNDIQIENNTVKSVDRSGIILRNPNETYSTGVVIRNNFVEDIGGDGIVAKTSKAPLVEYNIAKDTSARANNANAAIWTWYTDDAVVQYNEAYNTVRLPNNLDANGFDSDFNNNRSIFQYNYSHDNGGGFILVIDPGASSYNDTTIVRYNISQNDKEKVINLLGDITNAQFYNNTFYLDSASTAKMIEVRNFYGIPKSTSFYNNIFYNLGSGGFDLRKIETSVFDTNIFYGMAAPSPTADADIAVINAITADPKLVNPGSGGTNINFSDPNRLSGYKLQATSPAINTGLIIANNGGKDFWGTPLYTGQPDIGAYESNIASDIIIDNGDANYSESGSNWLNSSLTGYKGTGTRYNWQDSGAYAKWTPTIPQAGDYRVYIYKVVYPTSDTNAKIDVVYNGGTSTQYVNYTLGTSGWVDLGVFNFNAGSSGYVKNTRSNNSAREDAVKFVRQY</sequence>
<name>A0ABX1X351_9BACL</name>
<keyword evidence="1" id="KW-0732">Signal</keyword>
<feature type="domain" description="Golvesin/Xly CBD-like" evidence="2">
    <location>
        <begin position="651"/>
        <end position="777"/>
    </location>
</feature>
<comment type="caution">
    <text evidence="3">The sequence shown here is derived from an EMBL/GenBank/DDBJ whole genome shotgun (WGS) entry which is preliminary data.</text>
</comment>
<dbReference type="Gene3D" id="2.160.20.10">
    <property type="entry name" value="Single-stranded right-handed beta-helix, Pectin lyase-like"/>
    <property type="match status" value="1"/>
</dbReference>
<evidence type="ECO:0000256" key="1">
    <source>
        <dbReference type="SAM" id="SignalP"/>
    </source>
</evidence>
<evidence type="ECO:0000313" key="4">
    <source>
        <dbReference type="Proteomes" id="UP000653578"/>
    </source>
</evidence>